<organism evidence="7 8">
    <name type="scientific">Teichococcus aerophilus</name>
    <dbReference type="NCBI Taxonomy" id="1224513"/>
    <lineage>
        <taxon>Bacteria</taxon>
        <taxon>Pseudomonadati</taxon>
        <taxon>Pseudomonadota</taxon>
        <taxon>Alphaproteobacteria</taxon>
        <taxon>Acetobacterales</taxon>
        <taxon>Roseomonadaceae</taxon>
        <taxon>Roseomonas</taxon>
    </lineage>
</organism>
<evidence type="ECO:0000256" key="1">
    <source>
        <dbReference type="ARBA" id="ARBA00004418"/>
    </source>
</evidence>
<evidence type="ECO:0000256" key="4">
    <source>
        <dbReference type="ARBA" id="ARBA00022729"/>
    </source>
</evidence>
<evidence type="ECO:0000313" key="7">
    <source>
        <dbReference type="EMBL" id="MBC9209787.1"/>
    </source>
</evidence>
<dbReference type="InterPro" id="IPR039424">
    <property type="entry name" value="SBP_5"/>
</dbReference>
<keyword evidence="8" id="KW-1185">Reference proteome</keyword>
<keyword evidence="4 5" id="KW-0732">Signal</keyword>
<protein>
    <submittedName>
        <fullName evidence="7">ABC transporter substrate-binding protein</fullName>
    </submittedName>
</protein>
<dbReference type="Pfam" id="PF00496">
    <property type="entry name" value="SBP_bac_5"/>
    <property type="match status" value="1"/>
</dbReference>
<dbReference type="Gene3D" id="3.40.190.10">
    <property type="entry name" value="Periplasmic binding protein-like II"/>
    <property type="match status" value="1"/>
</dbReference>
<dbReference type="InterPro" id="IPR030678">
    <property type="entry name" value="Peptide/Ni-bd"/>
</dbReference>
<feature type="signal peptide" evidence="5">
    <location>
        <begin position="1"/>
        <end position="29"/>
    </location>
</feature>
<reference evidence="7 8" key="1">
    <citation type="journal article" date="2013" name="Int. J. Syst. Evol. Microbiol.">
        <title>Roseomonas aerophila sp. nov., isolated from air.</title>
        <authorList>
            <person name="Kim S.J."/>
            <person name="Weon H.Y."/>
            <person name="Ahn J.H."/>
            <person name="Hong S.B."/>
            <person name="Seok S.J."/>
            <person name="Whang K.S."/>
            <person name="Kwon S.W."/>
        </authorList>
    </citation>
    <scope>NUCLEOTIDE SEQUENCE [LARGE SCALE GENOMIC DNA]</scope>
    <source>
        <strain evidence="7 8">NBRC 108923</strain>
    </source>
</reference>
<dbReference type="PIRSF" id="PIRSF002741">
    <property type="entry name" value="MppA"/>
    <property type="match status" value="1"/>
</dbReference>
<dbReference type="PANTHER" id="PTHR30290">
    <property type="entry name" value="PERIPLASMIC BINDING COMPONENT OF ABC TRANSPORTER"/>
    <property type="match status" value="1"/>
</dbReference>
<dbReference type="Proteomes" id="UP000626026">
    <property type="component" value="Unassembled WGS sequence"/>
</dbReference>
<evidence type="ECO:0000256" key="2">
    <source>
        <dbReference type="ARBA" id="ARBA00005695"/>
    </source>
</evidence>
<name>A0ABR7RUS0_9PROT</name>
<comment type="subcellular location">
    <subcellularLocation>
        <location evidence="1">Periplasm</location>
    </subcellularLocation>
</comment>
<feature type="chain" id="PRO_5046894860" evidence="5">
    <location>
        <begin position="30"/>
        <end position="533"/>
    </location>
</feature>
<dbReference type="Gene3D" id="3.10.105.10">
    <property type="entry name" value="Dipeptide-binding Protein, Domain 3"/>
    <property type="match status" value="1"/>
</dbReference>
<keyword evidence="3" id="KW-0813">Transport</keyword>
<dbReference type="SUPFAM" id="SSF53850">
    <property type="entry name" value="Periplasmic binding protein-like II"/>
    <property type="match status" value="1"/>
</dbReference>
<gene>
    <name evidence="7" type="ORF">IBL26_23320</name>
</gene>
<accession>A0ABR7RUS0</accession>
<dbReference type="PANTHER" id="PTHR30290:SF9">
    <property type="entry name" value="OLIGOPEPTIDE-BINDING PROTEIN APPA"/>
    <property type="match status" value="1"/>
</dbReference>
<dbReference type="EMBL" id="JACTVA010000072">
    <property type="protein sequence ID" value="MBC9209787.1"/>
    <property type="molecule type" value="Genomic_DNA"/>
</dbReference>
<evidence type="ECO:0000256" key="5">
    <source>
        <dbReference type="SAM" id="SignalP"/>
    </source>
</evidence>
<sequence length="533" mass="57752">MRTPRTPCVPLLLTGLLAGTALTPGVLHAQGQPREARVGLQTETSSIDPHFALVGANQTVAQHIFDPMLSADLNLRPVPGLTSVTNPEPDIWEFRIREGARFHDGTPVTAEDIRFSLERMPKVPNSPAPFIRMQGAVTAIEIVDPRTIRLRSRGADPSVVLNAMTAYVVPAHVARDATTADFNSGRAAIGSGPWRFRGWQPGSSITLERNDDYWGEKPAFARASLRPLGNDAGRLAALLAGDLDLIDAVPPSEIARLRGNPAVGISSSTSARMIYLALDQSGDTTPFVTAKDGKPLPHNPLRDARVRRALSAGINRTAIVERVLSGAARPAGQLAVEGQIGYDPALAAPAFDAAEAKRLLAEAGYPDGFRITLHSPNNRYIEDDKTAQAVAQFWTRIGIETRVEVMPSNVFFTRAGKREFSTFLIGFGHTTGDSWLGLSQVMHSFDQQRGLGGLNRGRYSNPRFDALLEQARTVPDAAQRDALLRQAQQLAFREDAGILPLHVPNNTWAHRAGLAYEAGLEEGTLTQHLNVKP</sequence>
<dbReference type="RefSeq" id="WP_187786912.1">
    <property type="nucleotide sequence ID" value="NZ_JACTVA010000072.1"/>
</dbReference>
<comment type="caution">
    <text evidence="7">The sequence shown here is derived from an EMBL/GenBank/DDBJ whole genome shotgun (WGS) entry which is preliminary data.</text>
</comment>
<feature type="domain" description="Solute-binding protein family 5" evidence="6">
    <location>
        <begin position="79"/>
        <end position="445"/>
    </location>
</feature>
<proteinExistence type="inferred from homology"/>
<dbReference type="CDD" id="cd08498">
    <property type="entry name" value="PBP2_NikA_DppA_OppA_like_2"/>
    <property type="match status" value="1"/>
</dbReference>
<evidence type="ECO:0000313" key="8">
    <source>
        <dbReference type="Proteomes" id="UP000626026"/>
    </source>
</evidence>
<evidence type="ECO:0000256" key="3">
    <source>
        <dbReference type="ARBA" id="ARBA00022448"/>
    </source>
</evidence>
<comment type="similarity">
    <text evidence="2">Belongs to the bacterial solute-binding protein 5 family.</text>
</comment>
<dbReference type="Gene3D" id="3.90.76.10">
    <property type="entry name" value="Dipeptide-binding Protein, Domain 1"/>
    <property type="match status" value="1"/>
</dbReference>
<evidence type="ECO:0000259" key="6">
    <source>
        <dbReference type="Pfam" id="PF00496"/>
    </source>
</evidence>
<dbReference type="InterPro" id="IPR000914">
    <property type="entry name" value="SBP_5_dom"/>
</dbReference>